<organism evidence="2 3">
    <name type="scientific">Paraglomus occultum</name>
    <dbReference type="NCBI Taxonomy" id="144539"/>
    <lineage>
        <taxon>Eukaryota</taxon>
        <taxon>Fungi</taxon>
        <taxon>Fungi incertae sedis</taxon>
        <taxon>Mucoromycota</taxon>
        <taxon>Glomeromycotina</taxon>
        <taxon>Glomeromycetes</taxon>
        <taxon>Paraglomerales</taxon>
        <taxon>Paraglomeraceae</taxon>
        <taxon>Paraglomus</taxon>
    </lineage>
</organism>
<gene>
    <name evidence="2" type="ORF">POCULU_LOCUS10164</name>
</gene>
<dbReference type="Proteomes" id="UP000789572">
    <property type="component" value="Unassembled WGS sequence"/>
</dbReference>
<name>A0A9N9E1N7_9GLOM</name>
<keyword evidence="3" id="KW-1185">Reference proteome</keyword>
<evidence type="ECO:0000256" key="1">
    <source>
        <dbReference type="SAM" id="MobiDB-lite"/>
    </source>
</evidence>
<comment type="caution">
    <text evidence="2">The sequence shown here is derived from an EMBL/GenBank/DDBJ whole genome shotgun (WGS) entry which is preliminary data.</text>
</comment>
<dbReference type="EMBL" id="CAJVPJ010004741">
    <property type="protein sequence ID" value="CAG8655207.1"/>
    <property type="molecule type" value="Genomic_DNA"/>
</dbReference>
<feature type="compositionally biased region" description="Low complexity" evidence="1">
    <location>
        <begin position="30"/>
        <end position="41"/>
    </location>
</feature>
<dbReference type="AlphaFoldDB" id="A0A9N9E1N7"/>
<feature type="non-terminal residue" evidence="2">
    <location>
        <position position="78"/>
    </location>
</feature>
<reference evidence="2" key="1">
    <citation type="submission" date="2021-06" db="EMBL/GenBank/DDBJ databases">
        <authorList>
            <person name="Kallberg Y."/>
            <person name="Tangrot J."/>
            <person name="Rosling A."/>
        </authorList>
    </citation>
    <scope>NUCLEOTIDE SEQUENCE</scope>
    <source>
        <strain evidence="2">IA702</strain>
    </source>
</reference>
<evidence type="ECO:0000313" key="3">
    <source>
        <dbReference type="Proteomes" id="UP000789572"/>
    </source>
</evidence>
<accession>A0A9N9E1N7</accession>
<evidence type="ECO:0000313" key="2">
    <source>
        <dbReference type="EMBL" id="CAG8655207.1"/>
    </source>
</evidence>
<proteinExistence type="predicted"/>
<sequence>RRIVRKFRELETKKGAEMRLKEGSGERDNNNGNSSNVDNYDANTNSDKNYILRKHLMPLCIDIKLSLDSCTTYAKMTI</sequence>
<protein>
    <submittedName>
        <fullName evidence="2">6283_t:CDS:1</fullName>
    </submittedName>
</protein>
<feature type="region of interest" description="Disordered" evidence="1">
    <location>
        <begin position="15"/>
        <end position="44"/>
    </location>
</feature>
<feature type="compositionally biased region" description="Basic and acidic residues" evidence="1">
    <location>
        <begin position="15"/>
        <end position="29"/>
    </location>
</feature>